<keyword evidence="4" id="KW-1185">Reference proteome</keyword>
<dbReference type="Gene3D" id="3.80.10.10">
    <property type="entry name" value="Ribonuclease Inhibitor"/>
    <property type="match status" value="1"/>
</dbReference>
<dbReference type="InterPro" id="IPR055411">
    <property type="entry name" value="LRR_FXL15/At3g58940/PEG3-like"/>
</dbReference>
<dbReference type="InterPro" id="IPR053197">
    <property type="entry name" value="F-box_SCFL_complex_component"/>
</dbReference>
<sequence length="251" mass="27160">MLGLLRGNRCGKPDLFSVRIVSCHLKHLKLSGSCLDDRTLMQLSSQCPSLEVLELKGCFLDGREISSASLKSLRMVECRIVKDLTIATPNLVSLCCIKPFHQAPLFENLGSLTLATGIIVLDDSFLCAGYGYKWKDIGDGEYDAIEGSGSDDGEGCLNDSDHDSDAVSDASICGSSEITNDYDDEKQHGEHGVGHNRRKHGNYRGYGRKDKFDGGEVLGGHNVLLSLSNAKSLELLAGAGESYDRRGRICG</sequence>
<gene>
    <name evidence="3" type="ORF">E2562_000524</name>
</gene>
<reference evidence="3 4" key="1">
    <citation type="submission" date="2019-11" db="EMBL/GenBank/DDBJ databases">
        <title>Whole genome sequence of Oryza granulata.</title>
        <authorList>
            <person name="Li W."/>
        </authorList>
    </citation>
    <scope>NUCLEOTIDE SEQUENCE [LARGE SCALE GENOMIC DNA]</scope>
    <source>
        <strain evidence="4">cv. Menghai</strain>
        <tissue evidence="3">Leaf</tissue>
    </source>
</reference>
<comment type="caution">
    <text evidence="3">The sequence shown here is derived from an EMBL/GenBank/DDBJ whole genome shotgun (WGS) entry which is preliminary data.</text>
</comment>
<proteinExistence type="predicted"/>
<organism evidence="3 4">
    <name type="scientific">Oryza meyeriana var. granulata</name>
    <dbReference type="NCBI Taxonomy" id="110450"/>
    <lineage>
        <taxon>Eukaryota</taxon>
        <taxon>Viridiplantae</taxon>
        <taxon>Streptophyta</taxon>
        <taxon>Embryophyta</taxon>
        <taxon>Tracheophyta</taxon>
        <taxon>Spermatophyta</taxon>
        <taxon>Magnoliopsida</taxon>
        <taxon>Liliopsida</taxon>
        <taxon>Poales</taxon>
        <taxon>Poaceae</taxon>
        <taxon>BOP clade</taxon>
        <taxon>Oryzoideae</taxon>
        <taxon>Oryzeae</taxon>
        <taxon>Oryzinae</taxon>
        <taxon>Oryza</taxon>
        <taxon>Oryza meyeriana</taxon>
    </lineage>
</organism>
<dbReference type="PANTHER" id="PTHR34223:SF40">
    <property type="entry name" value="OS08G0197800 PROTEIN"/>
    <property type="match status" value="1"/>
</dbReference>
<dbReference type="InterPro" id="IPR032675">
    <property type="entry name" value="LRR_dom_sf"/>
</dbReference>
<evidence type="ECO:0000313" key="3">
    <source>
        <dbReference type="EMBL" id="KAF0897818.1"/>
    </source>
</evidence>
<dbReference type="AlphaFoldDB" id="A0A6G1CBG2"/>
<dbReference type="Proteomes" id="UP000479710">
    <property type="component" value="Unassembled WGS sequence"/>
</dbReference>
<accession>A0A6G1CBG2</accession>
<dbReference type="OrthoDB" id="679628at2759"/>
<name>A0A6G1CBG2_9ORYZ</name>
<dbReference type="EMBL" id="SPHZ02000009">
    <property type="protein sequence ID" value="KAF0897818.1"/>
    <property type="molecule type" value="Genomic_DNA"/>
</dbReference>
<dbReference type="SUPFAM" id="SSF52047">
    <property type="entry name" value="RNI-like"/>
    <property type="match status" value="1"/>
</dbReference>
<evidence type="ECO:0000313" key="4">
    <source>
        <dbReference type="Proteomes" id="UP000479710"/>
    </source>
</evidence>
<feature type="region of interest" description="Disordered" evidence="1">
    <location>
        <begin position="179"/>
        <end position="205"/>
    </location>
</feature>
<feature type="domain" description="F-box/LRR-repeat protein 15/At3g58940/PEG3-like LRR" evidence="2">
    <location>
        <begin position="23"/>
        <end position="99"/>
    </location>
</feature>
<evidence type="ECO:0000259" key="2">
    <source>
        <dbReference type="Pfam" id="PF24758"/>
    </source>
</evidence>
<evidence type="ECO:0000256" key="1">
    <source>
        <dbReference type="SAM" id="MobiDB-lite"/>
    </source>
</evidence>
<protein>
    <recommendedName>
        <fullName evidence="2">F-box/LRR-repeat protein 15/At3g58940/PEG3-like LRR domain-containing protein</fullName>
    </recommendedName>
</protein>
<dbReference type="PANTHER" id="PTHR34223">
    <property type="entry name" value="OS11G0201299 PROTEIN"/>
    <property type="match status" value="1"/>
</dbReference>
<dbReference type="Pfam" id="PF24758">
    <property type="entry name" value="LRR_At5g56370"/>
    <property type="match status" value="1"/>
</dbReference>